<dbReference type="Proteomes" id="UP001151002">
    <property type="component" value="Unassembled WGS sequence"/>
</dbReference>
<gene>
    <name evidence="2" type="ORF">OWR29_38690</name>
</gene>
<dbReference type="SUPFAM" id="SSF56112">
    <property type="entry name" value="Protein kinase-like (PK-like)"/>
    <property type="match status" value="1"/>
</dbReference>
<dbReference type="EMBL" id="JAPNTZ010000017">
    <property type="protein sequence ID" value="MCY1143959.1"/>
    <property type="molecule type" value="Genomic_DNA"/>
</dbReference>
<reference evidence="2" key="1">
    <citation type="submission" date="2022-11" db="EMBL/GenBank/DDBJ databases">
        <authorList>
            <person name="Somphong A."/>
            <person name="Phongsopitanun W."/>
        </authorList>
    </citation>
    <scope>NUCLEOTIDE SEQUENCE</scope>
    <source>
        <strain evidence="2">Pm04-4</strain>
    </source>
</reference>
<keyword evidence="3" id="KW-1185">Reference proteome</keyword>
<sequence length="361" mass="38587">MVWDRVEHQDLAMGLEVVVSRFGLGRLEAKPVRMAGGLSNELWQVRTSSGVFAVKRMVVNAERPDFIGNVEGAFRVELGAWNAGVATPEPIAEPGSGRALVRVDGELFRVHRWVDGRAADSAAAQAAELLADIHAAGAPRWEEFADHGWDGGRWGAEIASLADRVRSAPLQMLTVDSHRDLDRKNALRRGDGTLLALDWDAAGPVGAVQEAVAVALDWAATEAGDPSPHGEDDRQRGASGVPHARADSGVRPGKEAPGKEAPGKEAPDVSAAGQNGDRRVSDRTDAFADAVAAYCRRSGVAVPAEPWVFGGWVAALGGWLDYNADHRADEEIGRTEIAATRRRLRALADNMDAWLDALGRV</sequence>
<evidence type="ECO:0008006" key="4">
    <source>
        <dbReference type="Google" id="ProtNLM"/>
    </source>
</evidence>
<comment type="caution">
    <text evidence="2">The sequence shown here is derived from an EMBL/GenBank/DDBJ whole genome shotgun (WGS) entry which is preliminary data.</text>
</comment>
<evidence type="ECO:0000313" key="2">
    <source>
        <dbReference type="EMBL" id="MCY1143959.1"/>
    </source>
</evidence>
<protein>
    <recommendedName>
        <fullName evidence="4">Aminoglycoside phosphotransferase domain-containing protein</fullName>
    </recommendedName>
</protein>
<organism evidence="2 3">
    <name type="scientific">Paractinoplanes pyxinae</name>
    <dbReference type="NCBI Taxonomy" id="2997416"/>
    <lineage>
        <taxon>Bacteria</taxon>
        <taxon>Bacillati</taxon>
        <taxon>Actinomycetota</taxon>
        <taxon>Actinomycetes</taxon>
        <taxon>Micromonosporales</taxon>
        <taxon>Micromonosporaceae</taxon>
        <taxon>Paractinoplanes</taxon>
    </lineage>
</organism>
<dbReference type="InterPro" id="IPR011009">
    <property type="entry name" value="Kinase-like_dom_sf"/>
</dbReference>
<feature type="region of interest" description="Disordered" evidence="1">
    <location>
        <begin position="222"/>
        <end position="281"/>
    </location>
</feature>
<evidence type="ECO:0000313" key="3">
    <source>
        <dbReference type="Proteomes" id="UP001151002"/>
    </source>
</evidence>
<dbReference type="RefSeq" id="WP_267568476.1">
    <property type="nucleotide sequence ID" value="NZ_JAPNTZ010000017.1"/>
</dbReference>
<proteinExistence type="predicted"/>
<feature type="compositionally biased region" description="Basic and acidic residues" evidence="1">
    <location>
        <begin position="244"/>
        <end position="267"/>
    </location>
</feature>
<evidence type="ECO:0000256" key="1">
    <source>
        <dbReference type="SAM" id="MobiDB-lite"/>
    </source>
</evidence>
<accession>A0ABT4BBR3</accession>
<name>A0ABT4BBR3_9ACTN</name>